<comment type="caution">
    <text evidence="4">The sequence shown here is derived from an EMBL/GenBank/DDBJ whole genome shotgun (WGS) entry which is preliminary data.</text>
</comment>
<dbReference type="OrthoDB" id="19853at2759"/>
<dbReference type="AlphaFoldDB" id="A0A8J4UW91"/>
<accession>A0A8J4UW91</accession>
<feature type="compositionally biased region" description="Low complexity" evidence="1">
    <location>
        <begin position="169"/>
        <end position="179"/>
    </location>
</feature>
<feature type="transmembrane region" description="Helical" evidence="2">
    <location>
        <begin position="100"/>
        <end position="126"/>
    </location>
</feature>
<evidence type="ECO:0000256" key="2">
    <source>
        <dbReference type="SAM" id="Phobius"/>
    </source>
</evidence>
<evidence type="ECO:0000256" key="3">
    <source>
        <dbReference type="SAM" id="SignalP"/>
    </source>
</evidence>
<organism evidence="4 5">
    <name type="scientific">Polysphondylium violaceum</name>
    <dbReference type="NCBI Taxonomy" id="133409"/>
    <lineage>
        <taxon>Eukaryota</taxon>
        <taxon>Amoebozoa</taxon>
        <taxon>Evosea</taxon>
        <taxon>Eumycetozoa</taxon>
        <taxon>Dictyostelia</taxon>
        <taxon>Dictyosteliales</taxon>
        <taxon>Dictyosteliaceae</taxon>
        <taxon>Polysphondylium</taxon>
    </lineage>
</organism>
<protein>
    <recommendedName>
        <fullName evidence="6">PSI domain-containing protein</fullName>
    </recommendedName>
</protein>
<dbReference type="GO" id="GO:0005737">
    <property type="term" value="C:cytoplasm"/>
    <property type="evidence" value="ECO:0007669"/>
    <property type="project" value="TreeGrafter"/>
</dbReference>
<reference evidence="4" key="1">
    <citation type="submission" date="2020-01" db="EMBL/GenBank/DDBJ databases">
        <title>Development of genomics and gene disruption for Polysphondylium violaceum indicates a role for the polyketide synthase stlB in stalk morphogenesis.</title>
        <authorList>
            <person name="Narita B."/>
            <person name="Kawabe Y."/>
            <person name="Kin K."/>
            <person name="Saito T."/>
            <person name="Gibbs R."/>
            <person name="Kuspa A."/>
            <person name="Muzny D."/>
            <person name="Queller D."/>
            <person name="Richards S."/>
            <person name="Strassman J."/>
            <person name="Sucgang R."/>
            <person name="Worley K."/>
            <person name="Schaap P."/>
        </authorList>
    </citation>
    <scope>NUCLEOTIDE SEQUENCE</scope>
    <source>
        <strain evidence="4">QSvi11</strain>
    </source>
</reference>
<evidence type="ECO:0008006" key="6">
    <source>
        <dbReference type="Google" id="ProtNLM"/>
    </source>
</evidence>
<evidence type="ECO:0000313" key="4">
    <source>
        <dbReference type="EMBL" id="KAF2069358.1"/>
    </source>
</evidence>
<proteinExistence type="predicted"/>
<keyword evidence="2" id="KW-1133">Transmembrane helix</keyword>
<evidence type="ECO:0000256" key="1">
    <source>
        <dbReference type="SAM" id="MobiDB-lite"/>
    </source>
</evidence>
<keyword evidence="2" id="KW-0812">Transmembrane</keyword>
<dbReference type="PANTHER" id="PTHR15191">
    <property type="entry name" value="PROTEIN CBG20567"/>
    <property type="match status" value="1"/>
</dbReference>
<evidence type="ECO:0000313" key="5">
    <source>
        <dbReference type="Proteomes" id="UP000695562"/>
    </source>
</evidence>
<feature type="signal peptide" evidence="3">
    <location>
        <begin position="1"/>
        <end position="20"/>
    </location>
</feature>
<gene>
    <name evidence="4" type="ORF">CYY_009320</name>
</gene>
<sequence length="179" mass="19773">MNKIVCLAMLLALALTVSNAYSFAANETSSAASHNGSESHSNSNSTGCAQYTKCGDCMNDKVCVWCEGASMCTDGTFYGSKPLNTCKDFQWMQCKIQGRWAMAIAGGIIGFILFFFICLICCCCCCKKKNSHKYYHIQDEERHSLVGSRTPVTDSRREEMRKKWGVGANSRSSSSNSWN</sequence>
<keyword evidence="5" id="KW-1185">Reference proteome</keyword>
<dbReference type="EMBL" id="AJWJ01000679">
    <property type="protein sequence ID" value="KAF2069358.1"/>
    <property type="molecule type" value="Genomic_DNA"/>
</dbReference>
<dbReference type="GO" id="GO:0006606">
    <property type="term" value="P:protein import into nucleus"/>
    <property type="evidence" value="ECO:0007669"/>
    <property type="project" value="TreeGrafter"/>
</dbReference>
<dbReference type="InterPro" id="IPR052304">
    <property type="entry name" value="PTTG1IP"/>
</dbReference>
<keyword evidence="3" id="KW-0732">Signal</keyword>
<name>A0A8J4UW91_9MYCE</name>
<dbReference type="Proteomes" id="UP000695562">
    <property type="component" value="Unassembled WGS sequence"/>
</dbReference>
<feature type="chain" id="PRO_5035284558" description="PSI domain-containing protein" evidence="3">
    <location>
        <begin position="21"/>
        <end position="179"/>
    </location>
</feature>
<dbReference type="GO" id="GO:0005634">
    <property type="term" value="C:nucleus"/>
    <property type="evidence" value="ECO:0007669"/>
    <property type="project" value="TreeGrafter"/>
</dbReference>
<feature type="region of interest" description="Disordered" evidence="1">
    <location>
        <begin position="148"/>
        <end position="179"/>
    </location>
</feature>
<dbReference type="PANTHER" id="PTHR15191:SF3">
    <property type="entry name" value="PITUITARY TUMOR-TRANSFORMING GENE PROTEIN-BINDING FACTOR"/>
    <property type="match status" value="1"/>
</dbReference>
<keyword evidence="2" id="KW-0472">Membrane</keyword>